<protein>
    <submittedName>
        <fullName evidence="2">RecQ like helicase</fullName>
    </submittedName>
</protein>
<dbReference type="GeneTree" id="ENSGT00940000157013"/>
<evidence type="ECO:0000313" key="2">
    <source>
        <dbReference type="Ensembl" id="ENSECAP00000068983.1"/>
    </source>
</evidence>
<feature type="compositionally biased region" description="Basic and acidic residues" evidence="1">
    <location>
        <begin position="208"/>
        <end position="217"/>
    </location>
</feature>
<feature type="compositionally biased region" description="Basic residues" evidence="1">
    <location>
        <begin position="239"/>
        <end position="248"/>
    </location>
</feature>
<reference evidence="2" key="2">
    <citation type="submission" date="2025-08" db="UniProtKB">
        <authorList>
            <consortium name="Ensembl"/>
        </authorList>
    </citation>
    <scope>IDENTIFICATION</scope>
    <source>
        <strain evidence="2">Thoroughbred</strain>
    </source>
</reference>
<proteinExistence type="predicted"/>
<gene>
    <name evidence="2" type="primary">RECQL</name>
</gene>
<accession>A0A9L0S4A4</accession>
<feature type="compositionally biased region" description="Polar residues" evidence="1">
    <location>
        <begin position="218"/>
        <end position="236"/>
    </location>
</feature>
<keyword evidence="3" id="KW-1185">Reference proteome</keyword>
<reference evidence="2" key="3">
    <citation type="submission" date="2025-09" db="UniProtKB">
        <authorList>
            <consortium name="Ensembl"/>
        </authorList>
    </citation>
    <scope>IDENTIFICATION</scope>
    <source>
        <strain evidence="2">Thoroughbred</strain>
    </source>
</reference>
<dbReference type="FunFam" id="1.10.10.10:FF:000306">
    <property type="entry name" value="ATP-dependent DNA helicase"/>
    <property type="match status" value="1"/>
</dbReference>
<reference evidence="2 3" key="1">
    <citation type="journal article" date="2009" name="Science">
        <title>Genome sequence, comparative analysis, and population genetics of the domestic horse.</title>
        <authorList>
            <consortium name="Broad Institute Genome Sequencing Platform"/>
            <consortium name="Broad Institute Whole Genome Assembly Team"/>
            <person name="Wade C.M."/>
            <person name="Giulotto E."/>
            <person name="Sigurdsson S."/>
            <person name="Zoli M."/>
            <person name="Gnerre S."/>
            <person name="Imsland F."/>
            <person name="Lear T.L."/>
            <person name="Adelson D.L."/>
            <person name="Bailey E."/>
            <person name="Bellone R.R."/>
            <person name="Bloecker H."/>
            <person name="Distl O."/>
            <person name="Edgar R.C."/>
            <person name="Garber M."/>
            <person name="Leeb T."/>
            <person name="Mauceli E."/>
            <person name="MacLeod J.N."/>
            <person name="Penedo M.C.T."/>
            <person name="Raison J.M."/>
            <person name="Sharpe T."/>
            <person name="Vogel J."/>
            <person name="Andersson L."/>
            <person name="Antczak D.F."/>
            <person name="Biagi T."/>
            <person name="Binns M.M."/>
            <person name="Chowdhary B.P."/>
            <person name="Coleman S.J."/>
            <person name="Della Valle G."/>
            <person name="Fryc S."/>
            <person name="Guerin G."/>
            <person name="Hasegawa T."/>
            <person name="Hill E.W."/>
            <person name="Jurka J."/>
            <person name="Kiialainen A."/>
            <person name="Lindgren G."/>
            <person name="Liu J."/>
            <person name="Magnani E."/>
            <person name="Mickelson J.R."/>
            <person name="Murray J."/>
            <person name="Nergadze S.G."/>
            <person name="Onofrio R."/>
            <person name="Pedroni S."/>
            <person name="Piras M.F."/>
            <person name="Raudsepp T."/>
            <person name="Rocchi M."/>
            <person name="Roeed K.H."/>
            <person name="Ryder O.A."/>
            <person name="Searle S."/>
            <person name="Skow L."/>
            <person name="Swinburne J.E."/>
            <person name="Syvaenen A.C."/>
            <person name="Tozaki T."/>
            <person name="Valberg S.J."/>
            <person name="Vaudin M."/>
            <person name="White J.R."/>
            <person name="Zody M.C."/>
            <person name="Lander E.S."/>
            <person name="Lindblad-Toh K."/>
        </authorList>
    </citation>
    <scope>NUCLEOTIDE SEQUENCE [LARGE SCALE GENOMIC DNA]</scope>
    <source>
        <strain evidence="2 3">Thoroughbred</strain>
    </source>
</reference>
<name>A0A9L0S4A4_HORSE</name>
<evidence type="ECO:0000256" key="1">
    <source>
        <dbReference type="SAM" id="MobiDB-lite"/>
    </source>
</evidence>
<dbReference type="InterPro" id="IPR036388">
    <property type="entry name" value="WH-like_DNA-bd_sf"/>
</dbReference>
<feature type="region of interest" description="Disordered" evidence="1">
    <location>
        <begin position="192"/>
        <end position="248"/>
    </location>
</feature>
<dbReference type="AlphaFoldDB" id="A0A9L0S4A4"/>
<dbReference type="Ensembl" id="ENSECAT00000103658.1">
    <property type="protein sequence ID" value="ENSECAP00000068983.1"/>
    <property type="gene ID" value="ENSECAG00000024762.4"/>
</dbReference>
<dbReference type="Proteomes" id="UP000002281">
    <property type="component" value="Chromosome 6"/>
</dbReference>
<organism evidence="2 3">
    <name type="scientific">Equus caballus</name>
    <name type="common">Horse</name>
    <dbReference type="NCBI Taxonomy" id="9796"/>
    <lineage>
        <taxon>Eukaryota</taxon>
        <taxon>Metazoa</taxon>
        <taxon>Chordata</taxon>
        <taxon>Craniata</taxon>
        <taxon>Vertebrata</taxon>
        <taxon>Euteleostomi</taxon>
        <taxon>Mammalia</taxon>
        <taxon>Eutheria</taxon>
        <taxon>Laurasiatheria</taxon>
        <taxon>Perissodactyla</taxon>
        <taxon>Equidae</taxon>
        <taxon>Equus</taxon>
    </lineage>
</organism>
<evidence type="ECO:0000313" key="3">
    <source>
        <dbReference type="Proteomes" id="UP000002281"/>
    </source>
</evidence>
<sequence>MPLTLFFFLRIALAIWSLLLFHINFRILCPISMECHWDSDCDCIESVDCFRCRRVLIAQHFDEVWNSEACNKMCDNCCKEISFERKDVTAYCRDLIKILKQAENLNEKLTPLKLIDSWMGKGAAKFRVAGVVPPTLPREDLEKMIAHFLLQQYLKEDYSFTAFATISYLKTGPKADLLNNEAHVISMQVKKPTQSCFRTEPPQTCHPEGADRKREGKNSGNFQKKSANMLQQSEAKNTGAKKRKIDDA</sequence>
<dbReference type="Gene3D" id="1.10.10.10">
    <property type="entry name" value="Winged helix-like DNA-binding domain superfamily/Winged helix DNA-binding domain"/>
    <property type="match status" value="1"/>
</dbReference>